<dbReference type="InterPro" id="IPR001351">
    <property type="entry name" value="Ribosomal_uS3_C"/>
</dbReference>
<dbReference type="GO" id="GO:0015935">
    <property type="term" value="C:small ribosomal subunit"/>
    <property type="evidence" value="ECO:0007669"/>
    <property type="project" value="InterPro"/>
</dbReference>
<evidence type="ECO:0000256" key="4">
    <source>
        <dbReference type="ARBA" id="ARBA00010761"/>
    </source>
</evidence>
<keyword evidence="14" id="KW-0456">Lyase</keyword>
<evidence type="ECO:0000256" key="12">
    <source>
        <dbReference type="ARBA" id="ARBA00022980"/>
    </source>
</evidence>
<dbReference type="InterPro" id="IPR018280">
    <property type="entry name" value="Ribosomal_uS3_CS"/>
</dbReference>
<dbReference type="InterPro" id="IPR036419">
    <property type="entry name" value="Ribosomal_S3_C_sf"/>
</dbReference>
<evidence type="ECO:0000256" key="11">
    <source>
        <dbReference type="ARBA" id="ARBA00022884"/>
    </source>
</evidence>
<evidence type="ECO:0000256" key="16">
    <source>
        <dbReference type="ARBA" id="ARBA00035408"/>
    </source>
</evidence>
<dbReference type="InterPro" id="IPR004044">
    <property type="entry name" value="KH_dom_type_2"/>
</dbReference>
<dbReference type="SUPFAM" id="SSF69322">
    <property type="entry name" value="Tricorn protease domain 2"/>
    <property type="match status" value="1"/>
</dbReference>
<evidence type="ECO:0000256" key="19">
    <source>
        <dbReference type="RuleBase" id="RU003624"/>
    </source>
</evidence>
<dbReference type="InterPro" id="IPR027417">
    <property type="entry name" value="P-loop_NTPase"/>
</dbReference>
<dbReference type="EC" id="4.2.99.18" evidence="5"/>
<dbReference type="GO" id="GO:0006412">
    <property type="term" value="P:translation"/>
    <property type="evidence" value="ECO:0007669"/>
    <property type="project" value="InterPro"/>
</dbReference>
<dbReference type="Pfam" id="PF00189">
    <property type="entry name" value="Ribosomal_S3_C"/>
    <property type="match status" value="1"/>
</dbReference>
<dbReference type="InterPro" id="IPR009019">
    <property type="entry name" value="KH_sf_prok-type"/>
</dbReference>
<dbReference type="Pfam" id="PF24883">
    <property type="entry name" value="NPHP3_N"/>
    <property type="match status" value="1"/>
</dbReference>
<dbReference type="InterPro" id="IPR056884">
    <property type="entry name" value="NPHP3-like_N"/>
</dbReference>
<dbReference type="InterPro" id="IPR015946">
    <property type="entry name" value="KH_dom-like_a/b"/>
</dbReference>
<comment type="caution">
    <text evidence="22">The sequence shown here is derived from an EMBL/GenBank/DDBJ whole genome shotgun (WGS) entry which is preliminary data.</text>
</comment>
<keyword evidence="10" id="KW-0498">Mitosis</keyword>
<evidence type="ECO:0000313" key="22">
    <source>
        <dbReference type="EMBL" id="KAG9338703.1"/>
    </source>
</evidence>
<evidence type="ECO:0000256" key="5">
    <source>
        <dbReference type="ARBA" id="ARBA00012720"/>
    </source>
</evidence>
<dbReference type="Gene3D" id="3.40.50.300">
    <property type="entry name" value="P-loop containing nucleotide triphosphate hydrolases"/>
    <property type="match status" value="1"/>
</dbReference>
<dbReference type="GO" id="GO:0022626">
    <property type="term" value="C:cytosolic ribosome"/>
    <property type="evidence" value="ECO:0007669"/>
    <property type="project" value="UniProtKB-ARBA"/>
</dbReference>
<name>A0A8T2NDY0_9TELE</name>
<keyword evidence="11 18" id="KW-0694">RNA-binding</keyword>
<evidence type="ECO:0000256" key="9">
    <source>
        <dbReference type="ARBA" id="ARBA00022763"/>
    </source>
</evidence>
<evidence type="ECO:0000256" key="17">
    <source>
        <dbReference type="ARBA" id="ARBA00044632"/>
    </source>
</evidence>
<dbReference type="CDD" id="cd02413">
    <property type="entry name" value="KH-II_40S_S3"/>
    <property type="match status" value="1"/>
</dbReference>
<dbReference type="Proteomes" id="UP000824540">
    <property type="component" value="Unassembled WGS sequence"/>
</dbReference>
<keyword evidence="8" id="KW-0677">Repeat</keyword>
<evidence type="ECO:0000256" key="14">
    <source>
        <dbReference type="ARBA" id="ARBA00023239"/>
    </source>
</evidence>
<keyword evidence="9" id="KW-0227">DNA damage</keyword>
<feature type="domain" description="KH type-2" evidence="21">
    <location>
        <begin position="1019"/>
        <end position="1090"/>
    </location>
</feature>
<protein>
    <recommendedName>
        <fullName evidence="5">DNA-(apurinic or apyrimidinic site) lyase</fullName>
        <ecNumber evidence="5">4.2.99.18</ecNumber>
    </recommendedName>
    <alternativeName>
        <fullName evidence="16">40S ribosomal protein S3</fullName>
    </alternativeName>
</protein>
<dbReference type="PANTHER" id="PTHR19871">
    <property type="entry name" value="BETA TRANSDUCIN-RELATED PROTEIN"/>
    <property type="match status" value="1"/>
</dbReference>
<keyword evidence="13" id="KW-0234">DNA repair</keyword>
<gene>
    <name evidence="22" type="ORF">JZ751_025371</name>
</gene>
<dbReference type="GO" id="GO:0003723">
    <property type="term" value="F:RNA binding"/>
    <property type="evidence" value="ECO:0007669"/>
    <property type="project" value="UniProtKB-UniRule"/>
</dbReference>
<reference evidence="22" key="1">
    <citation type="thesis" date="2021" institute="BYU ScholarsArchive" country="Provo, UT, USA">
        <title>Applications of and Algorithms for Genome Assembly and Genomic Analyses with an Emphasis on Marine Teleosts.</title>
        <authorList>
            <person name="Pickett B.D."/>
        </authorList>
    </citation>
    <scope>NUCLEOTIDE SEQUENCE</scope>
    <source>
        <strain evidence="22">HI-2016</strain>
    </source>
</reference>
<keyword evidence="15 19" id="KW-0687">Ribonucleoprotein</keyword>
<dbReference type="GO" id="GO:0003735">
    <property type="term" value="F:structural constituent of ribosome"/>
    <property type="evidence" value="ECO:0007669"/>
    <property type="project" value="InterPro"/>
</dbReference>
<dbReference type="FunFam" id="3.30.300.20:FF:000006">
    <property type="entry name" value="40S ribosomal protein S3"/>
    <property type="match status" value="1"/>
</dbReference>
<dbReference type="EMBL" id="JAFBMS010000062">
    <property type="protein sequence ID" value="KAG9338703.1"/>
    <property type="molecule type" value="Genomic_DNA"/>
</dbReference>
<comment type="subcellular location">
    <subcellularLocation>
        <location evidence="1">Cytoplasm</location>
        <location evidence="1">Cytoskeleton</location>
        <location evidence="1">Spindle</location>
    </subcellularLocation>
    <subcellularLocation>
        <location evidence="3">Mitochondrion inner membrane</location>
        <topology evidence="3">Peripheral membrane protein</topology>
    </subcellularLocation>
    <subcellularLocation>
        <location evidence="2">Nucleus</location>
        <location evidence="2">Nucleolus</location>
    </subcellularLocation>
</comment>
<dbReference type="Gene3D" id="2.130.10.10">
    <property type="entry name" value="YVTN repeat-like/Quinoprotein amine dehydrogenase"/>
    <property type="match status" value="1"/>
</dbReference>
<evidence type="ECO:0000256" key="18">
    <source>
        <dbReference type="PROSITE-ProRule" id="PRU00118"/>
    </source>
</evidence>
<dbReference type="FunFam" id="3.30.1140.32:FF:000005">
    <property type="entry name" value="40S ribosomal protein S3"/>
    <property type="match status" value="1"/>
</dbReference>
<dbReference type="Gene3D" id="3.30.1140.32">
    <property type="entry name" value="Ribosomal protein S3, C-terminal domain"/>
    <property type="match status" value="1"/>
</dbReference>
<proteinExistence type="inferred from homology"/>
<dbReference type="InterPro" id="IPR052752">
    <property type="entry name" value="NACHT-WD_repeat"/>
</dbReference>
<evidence type="ECO:0000256" key="2">
    <source>
        <dbReference type="ARBA" id="ARBA00004604"/>
    </source>
</evidence>
<organism evidence="22 23">
    <name type="scientific">Albula glossodonta</name>
    <name type="common">roundjaw bonefish</name>
    <dbReference type="NCBI Taxonomy" id="121402"/>
    <lineage>
        <taxon>Eukaryota</taxon>
        <taxon>Metazoa</taxon>
        <taxon>Chordata</taxon>
        <taxon>Craniata</taxon>
        <taxon>Vertebrata</taxon>
        <taxon>Euteleostomi</taxon>
        <taxon>Actinopterygii</taxon>
        <taxon>Neopterygii</taxon>
        <taxon>Teleostei</taxon>
        <taxon>Albuliformes</taxon>
        <taxon>Albulidae</taxon>
        <taxon>Albula</taxon>
    </lineage>
</organism>
<dbReference type="AlphaFoldDB" id="A0A8T2NDY0"/>
<evidence type="ECO:0000256" key="13">
    <source>
        <dbReference type="ARBA" id="ARBA00023204"/>
    </source>
</evidence>
<comment type="similarity">
    <text evidence="4 19">Belongs to the universal ribosomal protein uS3 family.</text>
</comment>
<evidence type="ECO:0000313" key="23">
    <source>
        <dbReference type="Proteomes" id="UP000824540"/>
    </source>
</evidence>
<dbReference type="GO" id="GO:0006915">
    <property type="term" value="P:apoptotic process"/>
    <property type="evidence" value="ECO:0007669"/>
    <property type="project" value="UniProtKB-KW"/>
</dbReference>
<dbReference type="GO" id="GO:0005819">
    <property type="term" value="C:spindle"/>
    <property type="evidence" value="ECO:0007669"/>
    <property type="project" value="UniProtKB-SubCell"/>
</dbReference>
<dbReference type="GO" id="GO:0140078">
    <property type="term" value="F:class I DNA-(apurinic or apyrimidinic site) endonuclease activity"/>
    <property type="evidence" value="ECO:0007669"/>
    <property type="project" value="UniProtKB-EC"/>
</dbReference>
<dbReference type="PANTHER" id="PTHR19871:SF29">
    <property type="entry name" value="NACHT AND WD REPEAT DOMAIN-CONTAINING PROTEIN 2-LIKE"/>
    <property type="match status" value="1"/>
</dbReference>
<dbReference type="InterPro" id="IPR015943">
    <property type="entry name" value="WD40/YVTN_repeat-like_dom_sf"/>
</dbReference>
<dbReference type="PROSITE" id="PS50823">
    <property type="entry name" value="KH_TYPE_2"/>
    <property type="match status" value="1"/>
</dbReference>
<evidence type="ECO:0000256" key="10">
    <source>
        <dbReference type="ARBA" id="ARBA00022776"/>
    </source>
</evidence>
<evidence type="ECO:0000256" key="6">
    <source>
        <dbReference type="ARBA" id="ARBA00022574"/>
    </source>
</evidence>
<keyword evidence="10" id="KW-0132">Cell division</keyword>
<evidence type="ECO:0000256" key="3">
    <source>
        <dbReference type="ARBA" id="ARBA00004637"/>
    </source>
</evidence>
<evidence type="ECO:0000256" key="15">
    <source>
        <dbReference type="ARBA" id="ARBA00023274"/>
    </source>
</evidence>
<dbReference type="PROSITE" id="PS00548">
    <property type="entry name" value="RIBOSOMAL_S3"/>
    <property type="match status" value="1"/>
</dbReference>
<keyword evidence="6" id="KW-0853">WD repeat</keyword>
<keyword evidence="7" id="KW-0053">Apoptosis</keyword>
<dbReference type="GO" id="GO:0006281">
    <property type="term" value="P:DNA repair"/>
    <property type="evidence" value="ECO:0007669"/>
    <property type="project" value="UniProtKB-KW"/>
</dbReference>
<keyword evidence="23" id="KW-1185">Reference proteome</keyword>
<sequence>MEGFQREAIKSCIKVYLCSNPEDSVEERRALREDVFPKVRDYCRRTHGLEFRVIDPYEGVNLQDVSDPRAQEVRLQLLEECWRNSAGPFFVAMHLSGFGIGVSLQALVGKQYGTACIPAQVEVSEFQQVLQTGQQMGISTQVLERWYQRDENAVPPSFCLLDHHHNDQITRRGQQREPLTDCSTDSKLDISSSYSLSTICDHFLPGLVTSSQLQVYTSTTACKLHSGYTAEMRTWIQCEETQHIKAYLEQKDTEYPFVLTGGPCTGKTVLLAFCASQASEWLVGRDPEVVIHFINRGPSTVEQLLACICNQLALRYNQSQHHLPLDICQLKIDFRNLLITASSSPCPLVLMLDGLDQIPGIDGAQGTWWLPESLPANVKLIISTAPKKSGTLQALKALYPKSSLFFEMKMKDRRVCNKMLTDLLVSDGRKITSGQQVYVNQALKDCSLPLYVELLHRQVCTWSSRMDVSEESLIKGVHDNIRRFLAQLEQDHGKELVCKAMCYLAIAKSGITEAELTDILSCENDVLSQYLPAGGVIPYKLRVPEAAVERLLYDLRGFLMKRNISGFQVLLKMGSALLAVTLDGVITTWDVDLIWSASVISKTGLKVEKLVVDSTGQQFYTADGTEMIWKWGVLSRTAKGCFLHDGPVETFTVSKDCKHLVTASPRDIYVWQTVTGENLHRIHGSHVSSLLITPNGNFAVSLCKRGLSSVWNLESGHVVCNVHLYLSNAVISPESTFILGLHKGELLAVSLWSGFVNKTFFCSGQSEVITFQPMLNHPDYVILITVSGDLYTWKVTEETVCKHINLPGSLLVKPELFQVSSDGKFALLSTTGATITILDTLKSKLCSLQAEGQVLTVCLDVTGCYVVFICNADNPNGCNCDLHSGPVLSAARISDRKNVGKFFLCKVPCSLSLSEDLSAFVGFSDGSVGVYAISDAAESSVMVGKCLHLMGQQTPCPCEEPQRWLPLTNPSIIRMAYVLYKNTSAPTNIPFLSTARSKMAAQISKKRKFVSDGIFKAELNEFLTRELAEDGYSGVEVRVTPTRTEIIILATRTQNVLGEKGRRIRELTAVVQKRFGFPEGSVELYAEKVATRGLCAIAQAESLRYKLLGGLAVRRACYGVLRFIMESGAKGCEVVVSGKLRGQRAKSMKFVDGLMIHSGDPVNYYVDTAVRHVLLRQGVLGIKVKIMLPWDPSGKIGPKKPLPDHVSIVEPKDEVLPTTPVSEQKGAKPEVPAMPQGAPVATA</sequence>
<accession>A0A8T2NDY0</accession>
<dbReference type="SUPFAM" id="SSF54821">
    <property type="entry name" value="Ribosomal protein S3 C-terminal domain"/>
    <property type="match status" value="1"/>
</dbReference>
<feature type="region of interest" description="Disordered" evidence="20">
    <location>
        <begin position="1211"/>
        <end position="1243"/>
    </location>
</feature>
<dbReference type="Gene3D" id="3.30.300.20">
    <property type="match status" value="1"/>
</dbReference>
<dbReference type="Pfam" id="PF25469">
    <property type="entry name" value="WHD_NWD1"/>
    <property type="match status" value="1"/>
</dbReference>
<dbReference type="GO" id="GO:0005730">
    <property type="term" value="C:nucleolus"/>
    <property type="evidence" value="ECO:0007669"/>
    <property type="project" value="UniProtKB-SubCell"/>
</dbReference>
<keyword evidence="10" id="KW-0131">Cell cycle</keyword>
<dbReference type="NCBIfam" id="TIGR01008">
    <property type="entry name" value="uS3_euk_arch"/>
    <property type="match status" value="1"/>
</dbReference>
<dbReference type="GO" id="GO:0005743">
    <property type="term" value="C:mitochondrial inner membrane"/>
    <property type="evidence" value="ECO:0007669"/>
    <property type="project" value="UniProtKB-SubCell"/>
</dbReference>
<evidence type="ECO:0000256" key="8">
    <source>
        <dbReference type="ARBA" id="ARBA00022737"/>
    </source>
</evidence>
<dbReference type="Pfam" id="PF07650">
    <property type="entry name" value="KH_2"/>
    <property type="match status" value="1"/>
</dbReference>
<evidence type="ECO:0000256" key="20">
    <source>
        <dbReference type="SAM" id="MobiDB-lite"/>
    </source>
</evidence>
<keyword evidence="12 19" id="KW-0689">Ribosomal protein</keyword>
<dbReference type="SUPFAM" id="SSF54814">
    <property type="entry name" value="Prokaryotic type KH domain (KH-domain type II)"/>
    <property type="match status" value="1"/>
</dbReference>
<dbReference type="OrthoDB" id="2325716at2759"/>
<comment type="catalytic activity">
    <reaction evidence="17">
        <text>2'-deoxyribonucleotide-(2'-deoxyribose 5'-phosphate)-2'-deoxyribonucleotide-DNA = a 3'-end 2'-deoxyribonucleotide-(2,3-dehydro-2,3-deoxyribose 5'-phosphate)-DNA + a 5'-end 5'-phospho-2'-deoxyribonucleoside-DNA + H(+)</text>
        <dbReference type="Rhea" id="RHEA:66592"/>
        <dbReference type="Rhea" id="RHEA-COMP:13180"/>
        <dbReference type="Rhea" id="RHEA-COMP:16897"/>
        <dbReference type="Rhea" id="RHEA-COMP:17067"/>
        <dbReference type="ChEBI" id="CHEBI:15378"/>
        <dbReference type="ChEBI" id="CHEBI:136412"/>
        <dbReference type="ChEBI" id="CHEBI:157695"/>
        <dbReference type="ChEBI" id="CHEBI:167181"/>
        <dbReference type="EC" id="4.2.99.18"/>
    </reaction>
</comment>
<evidence type="ECO:0000256" key="1">
    <source>
        <dbReference type="ARBA" id="ARBA00004186"/>
    </source>
</evidence>
<dbReference type="SUPFAM" id="SSF52540">
    <property type="entry name" value="P-loop containing nucleoside triphosphate hydrolases"/>
    <property type="match status" value="1"/>
</dbReference>
<evidence type="ECO:0000259" key="21">
    <source>
        <dbReference type="PROSITE" id="PS50823"/>
    </source>
</evidence>
<dbReference type="InterPro" id="IPR057588">
    <property type="entry name" value="NWD1/2-like_WH"/>
</dbReference>
<dbReference type="NCBIfam" id="NF003219">
    <property type="entry name" value="PRK04191.1"/>
    <property type="match status" value="1"/>
</dbReference>
<evidence type="ECO:0000256" key="7">
    <source>
        <dbReference type="ARBA" id="ARBA00022703"/>
    </source>
</evidence>
<dbReference type="InterPro" id="IPR005703">
    <property type="entry name" value="Ribosomal_uS3_euk/arc"/>
</dbReference>